<comment type="subunit">
    <text evidence="11">Homopentamer. Pentaxin (or pentraxin) have a discoid arrangement of 5 non-covalently bound subunits.</text>
</comment>
<evidence type="ECO:0000256" key="10">
    <source>
        <dbReference type="PROSITE-ProRule" id="PRU01172"/>
    </source>
</evidence>
<keyword evidence="6 10" id="KW-1015">Disulfide bond</keyword>
<dbReference type="STRING" id="9708.A0A2U3WGQ3"/>
<proteinExistence type="inferred from homology"/>
<evidence type="ECO:0000256" key="5">
    <source>
        <dbReference type="ARBA" id="ARBA00022837"/>
    </source>
</evidence>
<keyword evidence="2" id="KW-0964">Secreted</keyword>
<feature type="domain" description="Pentraxin (PTX)" evidence="12">
    <location>
        <begin position="24"/>
        <end position="224"/>
    </location>
</feature>
<keyword evidence="4 11" id="KW-0732">Signal</keyword>
<evidence type="ECO:0000259" key="12">
    <source>
        <dbReference type="PROSITE" id="PS51828"/>
    </source>
</evidence>
<dbReference type="PROSITE" id="PS00289">
    <property type="entry name" value="PTX_1"/>
    <property type="match status" value="1"/>
</dbReference>
<dbReference type="InterPro" id="IPR013320">
    <property type="entry name" value="ConA-like_dom_sf"/>
</dbReference>
<dbReference type="Gene3D" id="2.60.120.200">
    <property type="match status" value="1"/>
</dbReference>
<evidence type="ECO:0000256" key="11">
    <source>
        <dbReference type="RuleBase" id="RU362112"/>
    </source>
</evidence>
<evidence type="ECO:0000256" key="3">
    <source>
        <dbReference type="ARBA" id="ARBA00022723"/>
    </source>
</evidence>
<dbReference type="SMART" id="SM00159">
    <property type="entry name" value="PTX"/>
    <property type="match status" value="1"/>
</dbReference>
<feature type="disulfide bond" evidence="10">
    <location>
        <begin position="55"/>
        <end position="114"/>
    </location>
</feature>
<keyword evidence="13" id="KW-1185">Reference proteome</keyword>
<feature type="chain" id="PRO_5015375354" description="Pentraxin family member" evidence="11">
    <location>
        <begin position="20"/>
        <end position="224"/>
    </location>
</feature>
<comment type="subunit">
    <text evidence="9">Homopentamer. Pentraxin (or pentaxin) have a discoid arrangement of 5 non-covalently bound subunits.</text>
</comment>
<comment type="cofactor">
    <cofactor evidence="11">
        <name>Ca(2+)</name>
        <dbReference type="ChEBI" id="CHEBI:29108"/>
    </cofactor>
    <text evidence="11">Binds 2 calcium ions per subunit.</text>
</comment>
<dbReference type="CDD" id="cd00152">
    <property type="entry name" value="PTX"/>
    <property type="match status" value="1"/>
</dbReference>
<reference evidence="14" key="1">
    <citation type="submission" date="2025-08" db="UniProtKB">
        <authorList>
            <consortium name="RefSeq"/>
        </authorList>
    </citation>
    <scope>IDENTIFICATION</scope>
</reference>
<organism evidence="13 14">
    <name type="scientific">Odobenus rosmarus divergens</name>
    <name type="common">Pacific walrus</name>
    <dbReference type="NCBI Taxonomy" id="9708"/>
    <lineage>
        <taxon>Eukaryota</taxon>
        <taxon>Metazoa</taxon>
        <taxon>Chordata</taxon>
        <taxon>Craniata</taxon>
        <taxon>Vertebrata</taxon>
        <taxon>Euteleostomi</taxon>
        <taxon>Mammalia</taxon>
        <taxon>Eutheria</taxon>
        <taxon>Laurasiatheria</taxon>
        <taxon>Carnivora</taxon>
        <taxon>Caniformia</taxon>
        <taxon>Pinnipedia</taxon>
        <taxon>Odobenidae</taxon>
        <taxon>Odobenus</taxon>
    </lineage>
</organism>
<keyword evidence="3 11" id="KW-0479">Metal-binding</keyword>
<keyword evidence="5 11" id="KW-0106">Calcium</keyword>
<evidence type="ECO:0000256" key="4">
    <source>
        <dbReference type="ARBA" id="ARBA00022729"/>
    </source>
</evidence>
<dbReference type="InterPro" id="IPR030476">
    <property type="entry name" value="Pentaxin_CS"/>
</dbReference>
<comment type="subcellular location">
    <subcellularLocation>
        <location evidence="1 11">Secreted</location>
    </subcellularLocation>
</comment>
<dbReference type="Proteomes" id="UP000245340">
    <property type="component" value="Unplaced"/>
</dbReference>
<dbReference type="GO" id="GO:0045087">
    <property type="term" value="P:innate immune response"/>
    <property type="evidence" value="ECO:0007669"/>
    <property type="project" value="TreeGrafter"/>
</dbReference>
<comment type="similarity">
    <text evidence="8 11">Belongs to the pentraxin family.</text>
</comment>
<gene>
    <name evidence="14" type="primary">APCS</name>
</gene>
<evidence type="ECO:0000313" key="14">
    <source>
        <dbReference type="RefSeq" id="XP_004407906.1"/>
    </source>
</evidence>
<dbReference type="Pfam" id="PF00354">
    <property type="entry name" value="Pentaxin"/>
    <property type="match status" value="1"/>
</dbReference>
<dbReference type="InParanoid" id="A0A2U3WGQ3"/>
<dbReference type="FunFam" id="2.60.120.200:FF:000070">
    <property type="entry name" value="Serum amyloid P-component"/>
    <property type="match status" value="1"/>
</dbReference>
<dbReference type="RefSeq" id="XP_004407906.1">
    <property type="nucleotide sequence ID" value="XM_004407849.1"/>
</dbReference>
<evidence type="ECO:0000256" key="7">
    <source>
        <dbReference type="ARBA" id="ARBA00023180"/>
    </source>
</evidence>
<dbReference type="PRINTS" id="PR00895">
    <property type="entry name" value="PENTAXIN"/>
</dbReference>
<feature type="signal peptide" evidence="11">
    <location>
        <begin position="1"/>
        <end position="19"/>
    </location>
</feature>
<dbReference type="AlphaFoldDB" id="A0A2U3WGQ3"/>
<evidence type="ECO:0000256" key="2">
    <source>
        <dbReference type="ARBA" id="ARBA00022525"/>
    </source>
</evidence>
<protein>
    <recommendedName>
        <fullName evidence="11">Pentraxin family member</fullName>
    </recommendedName>
</protein>
<dbReference type="PANTHER" id="PTHR45869:SF5">
    <property type="entry name" value="SERUM AMYLOID P-COMPONENT"/>
    <property type="match status" value="1"/>
</dbReference>
<dbReference type="PROSITE" id="PS51828">
    <property type="entry name" value="PTX_2"/>
    <property type="match status" value="1"/>
</dbReference>
<dbReference type="GeneID" id="101375677"/>
<dbReference type="PANTHER" id="PTHR45869">
    <property type="entry name" value="C-REACTIVE PROTEIN-RELATED"/>
    <property type="match status" value="1"/>
</dbReference>
<evidence type="ECO:0000256" key="9">
    <source>
        <dbReference type="ARBA" id="ARBA00038645"/>
    </source>
</evidence>
<dbReference type="GO" id="GO:0046872">
    <property type="term" value="F:metal ion binding"/>
    <property type="evidence" value="ECO:0007669"/>
    <property type="project" value="UniProtKB-KW"/>
</dbReference>
<dbReference type="InterPro" id="IPR001759">
    <property type="entry name" value="PTX_dom"/>
</dbReference>
<keyword evidence="7" id="KW-0325">Glycoprotein</keyword>
<dbReference type="OrthoDB" id="547680at2759"/>
<dbReference type="CTD" id="325"/>
<dbReference type="SUPFAM" id="SSF49899">
    <property type="entry name" value="Concanavalin A-like lectins/glucanases"/>
    <property type="match status" value="1"/>
</dbReference>
<evidence type="ECO:0000256" key="6">
    <source>
        <dbReference type="ARBA" id="ARBA00023157"/>
    </source>
</evidence>
<dbReference type="GO" id="GO:0005615">
    <property type="term" value="C:extracellular space"/>
    <property type="evidence" value="ECO:0007669"/>
    <property type="project" value="TreeGrafter"/>
</dbReference>
<dbReference type="InterPro" id="IPR051005">
    <property type="entry name" value="Pentraxin_domain"/>
</dbReference>
<evidence type="ECO:0000256" key="1">
    <source>
        <dbReference type="ARBA" id="ARBA00004613"/>
    </source>
</evidence>
<sequence length="224" mass="24964">MDKLLLWVFALATLPGAFAQTDLSGKVLVFPQESSTDHVTLTPKLEKPLKSFTLCFRAYSDLTRAHSLFSYNARGKDNEILVYKERVGEYSLHVGGTKVTSKVAEVFPSPTHICVTWESSTGIAEFWINGKPLVKKGLKKDYSVATEPKIILGQEQDSYGGGFQKDQSFVGEIGDLYMWDSVLSAQQIVSVQQGSYLLDPNVLDWSALDYEIQGYVVIKPVVWD</sequence>
<accession>A0A2U3WGQ3</accession>
<evidence type="ECO:0000256" key="8">
    <source>
        <dbReference type="ARBA" id="ARBA00038102"/>
    </source>
</evidence>
<dbReference type="GO" id="GO:0001849">
    <property type="term" value="F:complement component C1q complex binding"/>
    <property type="evidence" value="ECO:0007669"/>
    <property type="project" value="TreeGrafter"/>
</dbReference>
<dbReference type="KEGG" id="oro:101375677"/>
<evidence type="ECO:0000313" key="13">
    <source>
        <dbReference type="Proteomes" id="UP000245340"/>
    </source>
</evidence>
<name>A0A2U3WGQ3_ODORO</name>